<sequence>MIRDTFQPELDEFTGDLESYATGSYLSEEDRENWFEPFDVAAVAEVRDVVERYFDALDALSAQREPAPQEALLAAVDRVTADLNAVNAAHEDAVIEDEERETLVPLLMRAAHAAGLDEEHDDLPERDF</sequence>
<dbReference type="RefSeq" id="WP_102212922.1">
    <property type="nucleotide sequence ID" value="NZ_PNHF01000014.1"/>
</dbReference>
<reference evidence="1 2" key="1">
    <citation type="submission" date="2017-09" db="EMBL/GenBank/DDBJ databases">
        <title>Bacterial strain isolated from the female urinary microbiota.</title>
        <authorList>
            <person name="Thomas-White K."/>
            <person name="Kumar N."/>
            <person name="Forster S."/>
            <person name="Putonti C."/>
            <person name="Lawley T."/>
            <person name="Wolfe A.J."/>
        </authorList>
    </citation>
    <scope>NUCLEOTIDE SEQUENCE [LARGE SCALE GENOMIC DNA]</scope>
    <source>
        <strain evidence="1 2">UMB0908</strain>
    </source>
</reference>
<organism evidence="1 2">
    <name type="scientific">Corynebacterium xerosis</name>
    <dbReference type="NCBI Taxonomy" id="1725"/>
    <lineage>
        <taxon>Bacteria</taxon>
        <taxon>Bacillati</taxon>
        <taxon>Actinomycetota</taxon>
        <taxon>Actinomycetes</taxon>
        <taxon>Mycobacteriales</taxon>
        <taxon>Corynebacteriaceae</taxon>
        <taxon>Corynebacterium</taxon>
    </lineage>
</organism>
<protein>
    <submittedName>
        <fullName evidence="1">Uncharacterized protein</fullName>
    </submittedName>
</protein>
<name>A0A2N6SYS7_9CORY</name>
<comment type="caution">
    <text evidence="1">The sequence shown here is derived from an EMBL/GenBank/DDBJ whole genome shotgun (WGS) entry which is preliminary data.</text>
</comment>
<dbReference type="AlphaFoldDB" id="A0A2N6SYS7"/>
<evidence type="ECO:0000313" key="1">
    <source>
        <dbReference type="EMBL" id="PMC62206.1"/>
    </source>
</evidence>
<accession>A0A2N6SYS7</accession>
<gene>
    <name evidence="1" type="ORF">CJ204_07095</name>
</gene>
<proteinExistence type="predicted"/>
<evidence type="ECO:0000313" key="2">
    <source>
        <dbReference type="Proteomes" id="UP000235363"/>
    </source>
</evidence>
<dbReference type="Proteomes" id="UP000235363">
    <property type="component" value="Unassembled WGS sequence"/>
</dbReference>
<dbReference type="EMBL" id="PNHF01000014">
    <property type="protein sequence ID" value="PMC62206.1"/>
    <property type="molecule type" value="Genomic_DNA"/>
</dbReference>